<dbReference type="InterPro" id="IPR050266">
    <property type="entry name" value="AB_hydrolase_sf"/>
</dbReference>
<organism evidence="2 3">
    <name type="scientific">Hymenobacter lapidarius</name>
    <dbReference type="NCBI Taxonomy" id="1908237"/>
    <lineage>
        <taxon>Bacteria</taxon>
        <taxon>Pseudomonadati</taxon>
        <taxon>Bacteroidota</taxon>
        <taxon>Cytophagia</taxon>
        <taxon>Cytophagales</taxon>
        <taxon>Hymenobacteraceae</taxon>
        <taxon>Hymenobacter</taxon>
    </lineage>
</organism>
<keyword evidence="3" id="KW-1185">Reference proteome</keyword>
<name>A0A1G1SU67_9BACT</name>
<accession>A0A1G1SU67</accession>
<dbReference type="Gene3D" id="3.40.50.1820">
    <property type="entry name" value="alpha/beta hydrolase"/>
    <property type="match status" value="1"/>
</dbReference>
<dbReference type="PRINTS" id="PR00111">
    <property type="entry name" value="ABHYDROLASE"/>
</dbReference>
<dbReference type="STRING" id="1908237.BEN47_18715"/>
<dbReference type="InterPro" id="IPR029058">
    <property type="entry name" value="AB_hydrolase_fold"/>
</dbReference>
<dbReference type="PANTHER" id="PTHR43798:SF5">
    <property type="entry name" value="MONOACYLGLYCEROL LIPASE ABHD6"/>
    <property type="match status" value="1"/>
</dbReference>
<dbReference type="PANTHER" id="PTHR43798">
    <property type="entry name" value="MONOACYLGLYCEROL LIPASE"/>
    <property type="match status" value="1"/>
</dbReference>
<sequence length="256" mass="27883">MTTATPHLPTIVFLHGFAESREVWTAFTRAFPEGYRLLTPNLPGHGTNLAPVPDFSMEAQARHVIDYLGQKDCPNPVLLVCHSMGGYVALALAERWPQRVAGLVLINSSALADTDEKRQNREKNISFVERHGVAKFMESFVRPLFAPTNRDRLTEARALLEEIGKATPETTITGALRGMAARPDRTAVLSNAKFPVLLVAGKHDVAVHFDDAVRQAALPAEAHALFLEGSGHQSYLEQPEQTRAAVLALAAAVFGS</sequence>
<dbReference type="Proteomes" id="UP000176294">
    <property type="component" value="Unassembled WGS sequence"/>
</dbReference>
<dbReference type="GO" id="GO:0047372">
    <property type="term" value="F:monoacylglycerol lipase activity"/>
    <property type="evidence" value="ECO:0007669"/>
    <property type="project" value="TreeGrafter"/>
</dbReference>
<dbReference type="SUPFAM" id="SSF53474">
    <property type="entry name" value="alpha/beta-Hydrolases"/>
    <property type="match status" value="1"/>
</dbReference>
<dbReference type="OrthoDB" id="252464at2"/>
<reference evidence="2 3" key="1">
    <citation type="submission" date="2016-08" db="EMBL/GenBank/DDBJ databases">
        <title>Hymenobacter coccineus sp. nov., Hymenobacter lapidarius sp. nov. and Hymenobacter glacialis sp. nov., isolated from Antarctic soil.</title>
        <authorList>
            <person name="Sedlacek I."/>
            <person name="Kralova S."/>
            <person name="Kyrova K."/>
            <person name="Maslanova I."/>
            <person name="Stankova E."/>
            <person name="Vrbovska V."/>
            <person name="Nemec M."/>
            <person name="Bartak M."/>
            <person name="Svec P."/>
            <person name="Busse H.-J."/>
            <person name="Pantucek R."/>
        </authorList>
    </citation>
    <scope>NUCLEOTIDE SEQUENCE [LARGE SCALE GENOMIC DNA]</scope>
    <source>
        <strain evidence="2 3">CCM 8643</strain>
    </source>
</reference>
<dbReference type="GO" id="GO:0046464">
    <property type="term" value="P:acylglycerol catabolic process"/>
    <property type="evidence" value="ECO:0007669"/>
    <property type="project" value="TreeGrafter"/>
</dbReference>
<dbReference type="RefSeq" id="WP_070730166.1">
    <property type="nucleotide sequence ID" value="NZ_MDZB01000150.1"/>
</dbReference>
<dbReference type="AlphaFoldDB" id="A0A1G1SU67"/>
<dbReference type="EMBL" id="MDZB01000150">
    <property type="protein sequence ID" value="OGX82180.1"/>
    <property type="molecule type" value="Genomic_DNA"/>
</dbReference>
<evidence type="ECO:0000313" key="2">
    <source>
        <dbReference type="EMBL" id="OGX82180.1"/>
    </source>
</evidence>
<dbReference type="InterPro" id="IPR000073">
    <property type="entry name" value="AB_hydrolase_1"/>
</dbReference>
<evidence type="ECO:0000313" key="3">
    <source>
        <dbReference type="Proteomes" id="UP000176294"/>
    </source>
</evidence>
<dbReference type="Pfam" id="PF12697">
    <property type="entry name" value="Abhydrolase_6"/>
    <property type="match status" value="1"/>
</dbReference>
<dbReference type="GO" id="GO:0016020">
    <property type="term" value="C:membrane"/>
    <property type="evidence" value="ECO:0007669"/>
    <property type="project" value="TreeGrafter"/>
</dbReference>
<gene>
    <name evidence="2" type="ORF">BEN47_18715</name>
</gene>
<comment type="caution">
    <text evidence="2">The sequence shown here is derived from an EMBL/GenBank/DDBJ whole genome shotgun (WGS) entry which is preliminary data.</text>
</comment>
<evidence type="ECO:0000259" key="1">
    <source>
        <dbReference type="Pfam" id="PF12697"/>
    </source>
</evidence>
<proteinExistence type="predicted"/>
<protein>
    <recommendedName>
        <fullName evidence="1">AB hydrolase-1 domain-containing protein</fullName>
    </recommendedName>
</protein>
<feature type="domain" description="AB hydrolase-1" evidence="1">
    <location>
        <begin position="11"/>
        <end position="244"/>
    </location>
</feature>